<dbReference type="Gene3D" id="1.25.40.10">
    <property type="entry name" value="Tetratricopeptide repeat domain"/>
    <property type="match status" value="2"/>
</dbReference>
<reference evidence="4 5" key="1">
    <citation type="submission" date="2012-10" db="EMBL/GenBank/DDBJ databases">
        <authorList>
            <person name="Harkins D.M."/>
            <person name="Durkin A.S."/>
            <person name="Brinkac L.M."/>
            <person name="Selengut J.D."/>
            <person name="Sanka R."/>
            <person name="DePew J."/>
            <person name="Purushe J."/>
            <person name="Peacock S.J."/>
            <person name="Thaipadungpanit J."/>
            <person name="Wuthiekanun V.W."/>
            <person name="Day N.P."/>
            <person name="Vinetz J.M."/>
            <person name="Sutton G.G."/>
            <person name="Nelson W.C."/>
            <person name="Fouts D.E."/>
        </authorList>
    </citation>
    <scope>NUCLEOTIDE SEQUENCE [LARGE SCALE GENOMIC DNA]</scope>
    <source>
        <strain evidence="4 5">H1</strain>
    </source>
</reference>
<dbReference type="InterPro" id="IPR019734">
    <property type="entry name" value="TPR_rpt"/>
</dbReference>
<gene>
    <name evidence="4" type="ORF">LEP1GSC081_3880</name>
</gene>
<dbReference type="RefSeq" id="WP_004765117.1">
    <property type="nucleotide sequence ID" value="NZ_AHMY02000033.1"/>
</dbReference>
<dbReference type="InterPro" id="IPR011990">
    <property type="entry name" value="TPR-like_helical_dom_sf"/>
</dbReference>
<dbReference type="EMBL" id="AHMY02000033">
    <property type="protein sequence ID" value="EKO16216.1"/>
    <property type="molecule type" value="Genomic_DNA"/>
</dbReference>
<evidence type="ECO:0000256" key="3">
    <source>
        <dbReference type="PROSITE-ProRule" id="PRU00339"/>
    </source>
</evidence>
<dbReference type="InterPro" id="IPR051685">
    <property type="entry name" value="Ycf3/AcsC/BcsC/TPR_MFPF"/>
</dbReference>
<dbReference type="PANTHER" id="PTHR44943:SF8">
    <property type="entry name" value="TPR REPEAT-CONTAINING PROTEIN MJ0263"/>
    <property type="match status" value="1"/>
</dbReference>
<dbReference type="AlphaFoldDB" id="A0A0E2B5T9"/>
<dbReference type="PROSITE" id="PS50005">
    <property type="entry name" value="TPR"/>
    <property type="match status" value="1"/>
</dbReference>
<keyword evidence="2 3" id="KW-0802">TPR repeat</keyword>
<dbReference type="PANTHER" id="PTHR44943">
    <property type="entry name" value="CELLULOSE SYNTHASE OPERON PROTEIN C"/>
    <property type="match status" value="1"/>
</dbReference>
<evidence type="ECO:0000256" key="1">
    <source>
        <dbReference type="ARBA" id="ARBA00022737"/>
    </source>
</evidence>
<keyword evidence="1" id="KW-0677">Repeat</keyword>
<evidence type="ECO:0000313" key="5">
    <source>
        <dbReference type="Proteomes" id="UP000006253"/>
    </source>
</evidence>
<name>A0A0E2B5T9_9LEPT</name>
<dbReference type="SMART" id="SM00028">
    <property type="entry name" value="TPR"/>
    <property type="match status" value="3"/>
</dbReference>
<proteinExistence type="predicted"/>
<organism evidence="4 5">
    <name type="scientific">Leptospira kirschneri str. H1</name>
    <dbReference type="NCBI Taxonomy" id="1049966"/>
    <lineage>
        <taxon>Bacteria</taxon>
        <taxon>Pseudomonadati</taxon>
        <taxon>Spirochaetota</taxon>
        <taxon>Spirochaetia</taxon>
        <taxon>Leptospirales</taxon>
        <taxon>Leptospiraceae</taxon>
        <taxon>Leptospira</taxon>
    </lineage>
</organism>
<dbReference type="Proteomes" id="UP000006253">
    <property type="component" value="Unassembled WGS sequence"/>
</dbReference>
<dbReference type="SUPFAM" id="SSF48452">
    <property type="entry name" value="TPR-like"/>
    <property type="match status" value="1"/>
</dbReference>
<accession>A0A0E2B5T9</accession>
<protein>
    <submittedName>
        <fullName evidence="4">Tetratricopeptide repeat protein</fullName>
    </submittedName>
</protein>
<comment type="caution">
    <text evidence="4">The sequence shown here is derived from an EMBL/GenBank/DDBJ whole genome shotgun (WGS) entry which is preliminary data.</text>
</comment>
<evidence type="ECO:0000256" key="2">
    <source>
        <dbReference type="ARBA" id="ARBA00022803"/>
    </source>
</evidence>
<feature type="repeat" description="TPR" evidence="3">
    <location>
        <begin position="188"/>
        <end position="221"/>
    </location>
</feature>
<sequence>MSDKDKNKKKSSAKKRILQEINKENFLFALTLIDREISSGNEDPELYYNFAICCARTDNYRKCVSILEELLEKFPRFGERENSILMIVYALIQNKEYSKALDRCEERLKFQVDDLKILSMKAFALEKSGKVVEAIEIHKRILRLRPDYKNSLNSLGYLLLNQRNPNLEEWKLAADCLKSVLKNEPDNPAYLDSFGVLLFKSGKKEEAVLAFKKALLKSPTHPEILRHIEKAEDST</sequence>
<evidence type="ECO:0000313" key="4">
    <source>
        <dbReference type="EMBL" id="EKO16216.1"/>
    </source>
</evidence>